<sequence length="626" mass="65913">MKALPRRSRRSARAAQAATATALTGALLVSGGVAGAAPSPRAGLIDDVPTFTLNVLFSNDLESALLGTDGDGTDEGEIVDGGQYPYGSASRMATVMDNLRKEAVTGWPSRGQALWRGEVSLSGGDNFLAGPEFSASQEEGAPFYDARAVEGIGFDATTIGNHEFDFGPEVFADFISEFDGSLDHVSTNVDVSGEPSLAAHAEDGTIVKSKVLRTHGQRIGLIGLTTPELPSLSSPREVEVDPEMAKLTNALAEDYADRGINKVLLVSHLQDIDNELELVPQLKGVDAVVGAGGGEILAGEHDRLIPGDEAERDFPLYADDADGKRVPVVTTTGDYKYVGRLVLNFNWRGDVIGVDEDETGPVRVSGVGPDAVHGDEKIRAEVEEPVAQHLEELSTTTVATSEVPLDGVRNNVRSRETNLGNLVADGLLWAGRQKAEEFGVAAPQVGIQNGGGIRNDSTLPAGDVSALNTYEVAPFSNFVAVVPEVPRETLRQLLERGVAALPSASGAFMQVAGLSFTYDENAKAQVVDENTGEIIEPGERVQDVTLEDGTTIVSDGEVVEGAPVSVATNDFSARGGDGYPFGDLDFTSVETTYQQAVEGYLTDGLDGRITAEQYPEGGDGRITPAG</sequence>
<dbReference type="SUPFAM" id="SSF56300">
    <property type="entry name" value="Metallo-dependent phosphatases"/>
    <property type="match status" value="1"/>
</dbReference>
<keyword evidence="1" id="KW-0378">Hydrolase</keyword>
<keyword evidence="1" id="KW-0732">Signal</keyword>
<dbReference type="GO" id="GO:0000166">
    <property type="term" value="F:nucleotide binding"/>
    <property type="evidence" value="ECO:0007669"/>
    <property type="project" value="UniProtKB-KW"/>
</dbReference>
<dbReference type="PANTHER" id="PTHR11575">
    <property type="entry name" value="5'-NUCLEOTIDASE-RELATED"/>
    <property type="match status" value="1"/>
</dbReference>
<dbReference type="AlphaFoldDB" id="A0A660CIC5"/>
<accession>A0A660CIC5</accession>
<organism evidence="3 4">
    <name type="scientific">Prauserella rugosa</name>
    <dbReference type="NCBI Taxonomy" id="43354"/>
    <lineage>
        <taxon>Bacteria</taxon>
        <taxon>Bacillati</taxon>
        <taxon>Actinomycetota</taxon>
        <taxon>Actinomycetes</taxon>
        <taxon>Pseudonocardiales</taxon>
        <taxon>Pseudonocardiaceae</taxon>
        <taxon>Prauserella</taxon>
    </lineage>
</organism>
<dbReference type="GO" id="GO:0046872">
    <property type="term" value="F:metal ion binding"/>
    <property type="evidence" value="ECO:0007669"/>
    <property type="project" value="InterPro"/>
</dbReference>
<dbReference type="InterPro" id="IPR006146">
    <property type="entry name" value="5'-Nucleotdase_CS"/>
</dbReference>
<dbReference type="InterPro" id="IPR029052">
    <property type="entry name" value="Metallo-depent_PP-like"/>
</dbReference>
<dbReference type="PANTHER" id="PTHR11575:SF24">
    <property type="entry name" value="5'-NUCLEOTIDASE"/>
    <property type="match status" value="1"/>
</dbReference>
<dbReference type="GO" id="GO:0016788">
    <property type="term" value="F:hydrolase activity, acting on ester bonds"/>
    <property type="evidence" value="ECO:0007669"/>
    <property type="project" value="InterPro"/>
</dbReference>
<dbReference type="SUPFAM" id="SSF55816">
    <property type="entry name" value="5'-nucleotidase (syn. UDP-sugar hydrolase), C-terminal domain"/>
    <property type="match status" value="1"/>
</dbReference>
<feature type="domain" description="5'-Nucleotidase C-terminal" evidence="2">
    <location>
        <begin position="398"/>
        <end position="580"/>
    </location>
</feature>
<dbReference type="Gene3D" id="3.60.21.10">
    <property type="match status" value="1"/>
</dbReference>
<dbReference type="Pfam" id="PF02872">
    <property type="entry name" value="5_nucleotid_C"/>
    <property type="match status" value="1"/>
</dbReference>
<dbReference type="GO" id="GO:0009166">
    <property type="term" value="P:nucleotide catabolic process"/>
    <property type="evidence" value="ECO:0007669"/>
    <property type="project" value="InterPro"/>
</dbReference>
<gene>
    <name evidence="3" type="ORF">JD82_02532</name>
</gene>
<comment type="similarity">
    <text evidence="1">Belongs to the 5'-nucleotidase family.</text>
</comment>
<dbReference type="EMBL" id="VLJV01000001">
    <property type="protein sequence ID" value="TWH20685.1"/>
    <property type="molecule type" value="Genomic_DNA"/>
</dbReference>
<feature type="chain" id="PRO_5025078552" evidence="1">
    <location>
        <begin position="37"/>
        <end position="626"/>
    </location>
</feature>
<keyword evidence="4" id="KW-1185">Reference proteome</keyword>
<comment type="caution">
    <text evidence="3">The sequence shown here is derived from an EMBL/GenBank/DDBJ whole genome shotgun (WGS) entry which is preliminary data.</text>
</comment>
<reference evidence="3 4" key="1">
    <citation type="submission" date="2019-07" db="EMBL/GenBank/DDBJ databases">
        <title>R&amp;d 2014.</title>
        <authorList>
            <person name="Klenk H.-P."/>
        </authorList>
    </citation>
    <scope>NUCLEOTIDE SEQUENCE [LARGE SCALE GENOMIC DNA]</scope>
    <source>
        <strain evidence="3 4">DSM 43194</strain>
    </source>
</reference>
<dbReference type="PRINTS" id="PR01607">
    <property type="entry name" value="APYRASEFAMLY"/>
</dbReference>
<evidence type="ECO:0000259" key="2">
    <source>
        <dbReference type="Pfam" id="PF02872"/>
    </source>
</evidence>
<dbReference type="InterPro" id="IPR036907">
    <property type="entry name" value="5'-Nucleotdase_C_sf"/>
</dbReference>
<feature type="signal peptide" evidence="1">
    <location>
        <begin position="1"/>
        <end position="36"/>
    </location>
</feature>
<protein>
    <submittedName>
        <fullName evidence="3">5'-nucleotidase</fullName>
    </submittedName>
</protein>
<proteinExistence type="inferred from homology"/>
<name>A0A660CIC5_9PSEU</name>
<evidence type="ECO:0000313" key="4">
    <source>
        <dbReference type="Proteomes" id="UP000317303"/>
    </source>
</evidence>
<dbReference type="InterPro" id="IPR008334">
    <property type="entry name" value="5'-Nucleotdase_C"/>
</dbReference>
<dbReference type="RefSeq" id="WP_246134775.1">
    <property type="nucleotide sequence ID" value="NZ_JOIJ01000005.1"/>
</dbReference>
<keyword evidence="1" id="KW-0547">Nucleotide-binding</keyword>
<evidence type="ECO:0000313" key="3">
    <source>
        <dbReference type="EMBL" id="TWH20685.1"/>
    </source>
</evidence>
<dbReference type="InterPro" id="IPR006179">
    <property type="entry name" value="5_nucleotidase/apyrase"/>
</dbReference>
<dbReference type="Proteomes" id="UP000317303">
    <property type="component" value="Unassembled WGS sequence"/>
</dbReference>
<dbReference type="Gene3D" id="3.90.780.10">
    <property type="entry name" value="5'-Nucleotidase, C-terminal domain"/>
    <property type="match status" value="1"/>
</dbReference>
<dbReference type="PROSITE" id="PS00786">
    <property type="entry name" value="5_NUCLEOTIDASE_2"/>
    <property type="match status" value="1"/>
</dbReference>
<evidence type="ECO:0000256" key="1">
    <source>
        <dbReference type="RuleBase" id="RU362119"/>
    </source>
</evidence>